<dbReference type="AlphaFoldDB" id="A0A8X6JQL5"/>
<dbReference type="SUPFAM" id="SSF56091">
    <property type="entry name" value="DNA ligase/mRNA capping enzyme, catalytic domain"/>
    <property type="match status" value="1"/>
</dbReference>
<dbReference type="InterPro" id="IPR024721">
    <property type="entry name" value="Snurportin-1_N"/>
</dbReference>
<dbReference type="GO" id="GO:0006606">
    <property type="term" value="P:protein import into nucleus"/>
    <property type="evidence" value="ECO:0007669"/>
    <property type="project" value="InterPro"/>
</dbReference>
<dbReference type="GO" id="GO:0005737">
    <property type="term" value="C:cytoplasm"/>
    <property type="evidence" value="ECO:0007669"/>
    <property type="project" value="UniProtKB-SubCell"/>
</dbReference>
<dbReference type="EMBL" id="BMAO01027318">
    <property type="protein sequence ID" value="GFR15966.1"/>
    <property type="molecule type" value="Genomic_DNA"/>
</dbReference>
<dbReference type="OrthoDB" id="10003593at2759"/>
<keyword evidence="9" id="KW-0539">Nucleus</keyword>
<evidence type="ECO:0000256" key="9">
    <source>
        <dbReference type="ARBA" id="ARBA00023242"/>
    </source>
</evidence>
<evidence type="ECO:0000256" key="4">
    <source>
        <dbReference type="ARBA" id="ARBA00007540"/>
    </source>
</evidence>
<name>A0A8X6JQL5_TRICU</name>
<evidence type="ECO:0000256" key="3">
    <source>
        <dbReference type="ARBA" id="ARBA00004496"/>
    </source>
</evidence>
<evidence type="ECO:0000256" key="5">
    <source>
        <dbReference type="ARBA" id="ARBA00016034"/>
    </source>
</evidence>
<evidence type="ECO:0000259" key="12">
    <source>
        <dbReference type="PROSITE" id="PS51214"/>
    </source>
</evidence>
<comment type="caution">
    <text evidence="13">The sequence shown here is derived from an EMBL/GenBank/DDBJ whole genome shotgun (WGS) entry which is preliminary data.</text>
</comment>
<evidence type="ECO:0000256" key="7">
    <source>
        <dbReference type="ARBA" id="ARBA00022490"/>
    </source>
</evidence>
<sequence length="441" mass="51742">MDYNGENGGRLQRLVKFFYRFMLGFENFDLWSLDSLGIKEPSIPSRNRKLREAVKDHFVRSLRRDDEGRYQVSLPWLKVHPELSIIETLRKTIKVLRIVLIRVPFMMDELADQLANSQVTFQPNSTAAEHPRFALYKAKSSCNQESRRKKFLEAQKQKRYDYTRHARMLATSQWSDSADEEEADKDDKAEDMEYEEFFVKPPRSYANQLMLSEWLVEVPSDLEELWYLVLCPVGKRCLVVASRGYTKVFTKSGYRIMSFQSDIPGGNKRESSPMHVYSLLDCIFDPTSQTFYVLDVMCWNSHPCFDTETEFRFYWKNSKISETPSLQKLSRNNHYKFEDVPFFTCNPTTIKDTLWSEFPFPSKLDGLLFYHKKTHYTPGSTPLVGWLKGYMVPEMLGIEVPPSLKAEKPHSYVSIEQHIPEAFAKHAMRKEEDEKVMHLED</sequence>
<dbReference type="PROSITE" id="PS51214">
    <property type="entry name" value="IBB"/>
    <property type="match status" value="1"/>
</dbReference>
<comment type="function">
    <text evidence="1">Functions as an U snRNP-specific nuclear import adapter. Involved in the trimethylguanosine (m3G)-cap-dependent nuclear import of U snRNPs. Binds specifically to the terminal m3G-cap U snRNAs.</text>
</comment>
<dbReference type="PANTHER" id="PTHR13403">
    <property type="entry name" value="SNURPORTIN1 RNUT1 PROTEIN RNA, U TRANSPORTER 1"/>
    <property type="match status" value="1"/>
</dbReference>
<dbReference type="Pfam" id="PF11538">
    <property type="entry name" value="Snurportin1"/>
    <property type="match status" value="1"/>
</dbReference>
<evidence type="ECO:0000313" key="14">
    <source>
        <dbReference type="Proteomes" id="UP000887116"/>
    </source>
</evidence>
<keyword evidence="7" id="KW-0963">Cytoplasm</keyword>
<dbReference type="InterPro" id="IPR047857">
    <property type="entry name" value="Snurportin1_C"/>
</dbReference>
<feature type="domain" description="IBB" evidence="12">
    <location>
        <begin position="116"/>
        <end position="177"/>
    </location>
</feature>
<proteinExistence type="inferred from homology"/>
<protein>
    <recommendedName>
        <fullName evidence="5">Snurportin-1</fullName>
    </recommendedName>
    <alternativeName>
        <fullName evidence="10">RNA U transporter 1</fullName>
    </alternativeName>
</protein>
<organism evidence="13 14">
    <name type="scientific">Trichonephila clavata</name>
    <name type="common">Joro spider</name>
    <name type="synonym">Nephila clavata</name>
    <dbReference type="NCBI Taxonomy" id="2740835"/>
    <lineage>
        <taxon>Eukaryota</taxon>
        <taxon>Metazoa</taxon>
        <taxon>Ecdysozoa</taxon>
        <taxon>Arthropoda</taxon>
        <taxon>Chelicerata</taxon>
        <taxon>Arachnida</taxon>
        <taxon>Araneae</taxon>
        <taxon>Araneomorphae</taxon>
        <taxon>Entelegynae</taxon>
        <taxon>Araneoidea</taxon>
        <taxon>Nephilidae</taxon>
        <taxon>Trichonephila</taxon>
    </lineage>
</organism>
<dbReference type="GO" id="GO:0061015">
    <property type="term" value="P:snRNA import into nucleus"/>
    <property type="evidence" value="ECO:0007669"/>
    <property type="project" value="InterPro"/>
</dbReference>
<evidence type="ECO:0000256" key="6">
    <source>
        <dbReference type="ARBA" id="ARBA00022448"/>
    </source>
</evidence>
<comment type="subcellular location">
    <subcellularLocation>
        <location evidence="3">Cytoplasm</location>
    </subcellularLocation>
    <subcellularLocation>
        <location evidence="2">Nucleus</location>
    </subcellularLocation>
</comment>
<accession>A0A8X6JQL5</accession>
<gene>
    <name evidence="13" type="primary">SNUPN</name>
    <name evidence="13" type="ORF">TNCT_300511</name>
</gene>
<reference evidence="13" key="1">
    <citation type="submission" date="2020-07" db="EMBL/GenBank/DDBJ databases">
        <title>Multicomponent nature underlies the extraordinary mechanical properties of spider dragline silk.</title>
        <authorList>
            <person name="Kono N."/>
            <person name="Nakamura H."/>
            <person name="Mori M."/>
            <person name="Yoshida Y."/>
            <person name="Ohtoshi R."/>
            <person name="Malay A.D."/>
            <person name="Moran D.A.P."/>
            <person name="Tomita M."/>
            <person name="Numata K."/>
            <person name="Arakawa K."/>
        </authorList>
    </citation>
    <scope>NUCLEOTIDE SEQUENCE</scope>
</reference>
<dbReference type="CDD" id="cd09232">
    <property type="entry name" value="Snurportin-1_C"/>
    <property type="match status" value="1"/>
</dbReference>
<keyword evidence="8" id="KW-0694">RNA-binding</keyword>
<evidence type="ECO:0000313" key="13">
    <source>
        <dbReference type="EMBL" id="GFR15966.1"/>
    </source>
</evidence>
<evidence type="ECO:0000256" key="8">
    <source>
        <dbReference type="ARBA" id="ARBA00022884"/>
    </source>
</evidence>
<dbReference type="GO" id="GO:0003723">
    <property type="term" value="F:RNA binding"/>
    <property type="evidence" value="ECO:0007669"/>
    <property type="project" value="UniProtKB-KW"/>
</dbReference>
<dbReference type="GO" id="GO:0005634">
    <property type="term" value="C:nucleus"/>
    <property type="evidence" value="ECO:0007669"/>
    <property type="project" value="UniProtKB-SubCell"/>
</dbReference>
<comment type="similarity">
    <text evidence="4">Belongs to the snurportin family.</text>
</comment>
<dbReference type="Pfam" id="PF21974">
    <property type="entry name" value="SPN1_m3Gcap_bd"/>
    <property type="match status" value="1"/>
</dbReference>
<dbReference type="Proteomes" id="UP000887116">
    <property type="component" value="Unassembled WGS sequence"/>
</dbReference>
<dbReference type="InterPro" id="IPR017336">
    <property type="entry name" value="Snurportin-1"/>
</dbReference>
<keyword evidence="6 11" id="KW-0813">Transport</keyword>
<keyword evidence="14" id="KW-1185">Reference proteome</keyword>
<dbReference type="InterPro" id="IPR002652">
    <property type="entry name" value="Importin-a_IBB"/>
</dbReference>
<dbReference type="GO" id="GO:0061608">
    <property type="term" value="F:nuclear import signal receptor activity"/>
    <property type="evidence" value="ECO:0007669"/>
    <property type="project" value="InterPro"/>
</dbReference>
<dbReference type="Gene3D" id="3.30.470.30">
    <property type="entry name" value="DNA ligase/mRNA capping enzyme"/>
    <property type="match status" value="1"/>
</dbReference>
<evidence type="ECO:0000256" key="2">
    <source>
        <dbReference type="ARBA" id="ARBA00004123"/>
    </source>
</evidence>
<evidence type="ECO:0000256" key="10">
    <source>
        <dbReference type="ARBA" id="ARBA00031454"/>
    </source>
</evidence>
<evidence type="ECO:0000256" key="11">
    <source>
        <dbReference type="PROSITE-ProRule" id="PRU00561"/>
    </source>
</evidence>
<dbReference type="PANTHER" id="PTHR13403:SF6">
    <property type="entry name" value="SNURPORTIN-1"/>
    <property type="match status" value="1"/>
</dbReference>
<evidence type="ECO:0000256" key="1">
    <source>
        <dbReference type="ARBA" id="ARBA00003975"/>
    </source>
</evidence>